<reference evidence="7" key="1">
    <citation type="submission" date="2023-03" db="EMBL/GenBank/DDBJ databases">
        <title>Massive genome expansion in bonnet fungi (Mycena s.s.) driven by repeated elements and novel gene families across ecological guilds.</title>
        <authorList>
            <consortium name="Lawrence Berkeley National Laboratory"/>
            <person name="Harder C.B."/>
            <person name="Miyauchi S."/>
            <person name="Viragh M."/>
            <person name="Kuo A."/>
            <person name="Thoen E."/>
            <person name="Andreopoulos B."/>
            <person name="Lu D."/>
            <person name="Skrede I."/>
            <person name="Drula E."/>
            <person name="Henrissat B."/>
            <person name="Morin E."/>
            <person name="Kohler A."/>
            <person name="Barry K."/>
            <person name="LaButti K."/>
            <person name="Morin E."/>
            <person name="Salamov A."/>
            <person name="Lipzen A."/>
            <person name="Mereny Z."/>
            <person name="Hegedus B."/>
            <person name="Baldrian P."/>
            <person name="Stursova M."/>
            <person name="Weitz H."/>
            <person name="Taylor A."/>
            <person name="Grigoriev I.V."/>
            <person name="Nagy L.G."/>
            <person name="Martin F."/>
            <person name="Kauserud H."/>
        </authorList>
    </citation>
    <scope>NUCLEOTIDE SEQUENCE</scope>
    <source>
        <strain evidence="7">CBHHK182m</strain>
    </source>
</reference>
<gene>
    <name evidence="7" type="ORF">B0H16DRAFT_1745027</name>
</gene>
<evidence type="ECO:0000256" key="6">
    <source>
        <dbReference type="RuleBase" id="RU361156"/>
    </source>
</evidence>
<keyword evidence="5" id="KW-0325">Glycoprotein</keyword>
<feature type="signal peptide" evidence="6">
    <location>
        <begin position="1"/>
        <end position="18"/>
    </location>
</feature>
<keyword evidence="4 6" id="KW-0378">Hydrolase</keyword>
<dbReference type="EC" id="3.4.16.-" evidence="6"/>
<proteinExistence type="inferred from homology"/>
<keyword evidence="2 6" id="KW-0121">Carboxypeptidase</keyword>
<dbReference type="GO" id="GO:0004185">
    <property type="term" value="F:serine-type carboxypeptidase activity"/>
    <property type="evidence" value="ECO:0007669"/>
    <property type="project" value="UniProtKB-UniRule"/>
</dbReference>
<keyword evidence="6" id="KW-0732">Signal</keyword>
<name>A0AAD7MD10_9AGAR</name>
<dbReference type="Proteomes" id="UP001215598">
    <property type="component" value="Unassembled WGS sequence"/>
</dbReference>
<evidence type="ECO:0000256" key="1">
    <source>
        <dbReference type="ARBA" id="ARBA00009431"/>
    </source>
</evidence>
<accession>A0AAD7MD10</accession>
<keyword evidence="8" id="KW-1185">Reference proteome</keyword>
<evidence type="ECO:0000256" key="3">
    <source>
        <dbReference type="ARBA" id="ARBA00022670"/>
    </source>
</evidence>
<dbReference type="InterPro" id="IPR029058">
    <property type="entry name" value="AB_hydrolase_fold"/>
</dbReference>
<evidence type="ECO:0000256" key="5">
    <source>
        <dbReference type="ARBA" id="ARBA00023180"/>
    </source>
</evidence>
<dbReference type="GO" id="GO:0006508">
    <property type="term" value="P:proteolysis"/>
    <property type="evidence" value="ECO:0007669"/>
    <property type="project" value="UniProtKB-KW"/>
</dbReference>
<dbReference type="InterPro" id="IPR018202">
    <property type="entry name" value="Ser_caboxypep_ser_AS"/>
</dbReference>
<dbReference type="EMBL" id="JARKIB010000392">
    <property type="protein sequence ID" value="KAJ7711559.1"/>
    <property type="molecule type" value="Genomic_DNA"/>
</dbReference>
<dbReference type="AlphaFoldDB" id="A0AAD7MD10"/>
<sequence length="629" mass="67565">MLRFALLSAATLVGRCLAQAPSTFPHVYPGMPTTPFGPEWQQYFEVTGALPNVTGTLPRSFAGNVGVNRPDHLNATLFFWGFEKANGTLTGAASDTDPWIIWLQGGPGSSSLAGLLIENGPLQVQFDGSITQNDFAWNKLADTFWVDQPVGVGYGTSDSTGYVQSEDQTGRDFVEFLSNLVKIFPSLAKRPLHLIGESYAGTYIPYITKALFSTAQSPVNLAKIAIGDGTIAAKPVSHDVPVLTLIETYPQLISYDPEVFEYFKTQVHLCGYDLNLTYPQNGHFPTLKDETFGASSSASLSSSSLALESLVKRVGQRSQATRVERRELMNRRESWKRDLAGRPNGTIDPFYGCSILDGMLIFGSLVLSLFTKSSELYDYAANYTFPWTLGGFDPYDVPDALNPEVSKDPTNFFNDPATRSAIHAPDHVWVETFGFTFGAAADGTPIAESSAPPMGFLTDLATNASAKGVGMIFYSGNDDSLVPHHGTEVVIQNMTFGGIQGFTRKPATPWTDDEGKFAGIIHQERNVTYALFAGSGHLVPQSVPAAAFVFVREFLLGSNLTGFLDSHTGKVVGGEVPALAEDVLPGNLTIYYGSGESGTTSLSTVAPSATIAAWVHFIATATATAKGSA</sequence>
<evidence type="ECO:0000313" key="7">
    <source>
        <dbReference type="EMBL" id="KAJ7711559.1"/>
    </source>
</evidence>
<dbReference type="Pfam" id="PF00450">
    <property type="entry name" value="Peptidase_S10"/>
    <property type="match status" value="2"/>
</dbReference>
<feature type="chain" id="PRO_5041778681" description="Carboxypeptidase" evidence="6">
    <location>
        <begin position="19"/>
        <end position="629"/>
    </location>
</feature>
<dbReference type="PRINTS" id="PR00724">
    <property type="entry name" value="CRBOXYPTASEC"/>
</dbReference>
<dbReference type="PROSITE" id="PS00131">
    <property type="entry name" value="CARBOXYPEPT_SER_SER"/>
    <property type="match status" value="1"/>
</dbReference>
<dbReference type="InterPro" id="IPR001563">
    <property type="entry name" value="Peptidase_S10"/>
</dbReference>
<comment type="similarity">
    <text evidence="1 6">Belongs to the peptidase S10 family.</text>
</comment>
<evidence type="ECO:0000256" key="4">
    <source>
        <dbReference type="ARBA" id="ARBA00022801"/>
    </source>
</evidence>
<dbReference type="SUPFAM" id="SSF53474">
    <property type="entry name" value="alpha/beta-Hydrolases"/>
    <property type="match status" value="1"/>
</dbReference>
<organism evidence="7 8">
    <name type="scientific">Mycena metata</name>
    <dbReference type="NCBI Taxonomy" id="1033252"/>
    <lineage>
        <taxon>Eukaryota</taxon>
        <taxon>Fungi</taxon>
        <taxon>Dikarya</taxon>
        <taxon>Basidiomycota</taxon>
        <taxon>Agaricomycotina</taxon>
        <taxon>Agaricomycetes</taxon>
        <taxon>Agaricomycetidae</taxon>
        <taxon>Agaricales</taxon>
        <taxon>Marasmiineae</taxon>
        <taxon>Mycenaceae</taxon>
        <taxon>Mycena</taxon>
    </lineage>
</organism>
<evidence type="ECO:0000256" key="2">
    <source>
        <dbReference type="ARBA" id="ARBA00022645"/>
    </source>
</evidence>
<evidence type="ECO:0000313" key="8">
    <source>
        <dbReference type="Proteomes" id="UP001215598"/>
    </source>
</evidence>
<comment type="caution">
    <text evidence="7">The sequence shown here is derived from an EMBL/GenBank/DDBJ whole genome shotgun (WGS) entry which is preliminary data.</text>
</comment>
<dbReference type="Gene3D" id="3.40.50.1820">
    <property type="entry name" value="alpha/beta hydrolase"/>
    <property type="match status" value="1"/>
</dbReference>
<dbReference type="PANTHER" id="PTHR11802">
    <property type="entry name" value="SERINE PROTEASE FAMILY S10 SERINE CARBOXYPEPTIDASE"/>
    <property type="match status" value="1"/>
</dbReference>
<dbReference type="PANTHER" id="PTHR11802:SF479">
    <property type="entry name" value="CARBOXYPEPTIDASE"/>
    <property type="match status" value="1"/>
</dbReference>
<keyword evidence="3 6" id="KW-0645">Protease</keyword>
<protein>
    <recommendedName>
        <fullName evidence="6">Carboxypeptidase</fullName>
        <ecNumber evidence="6">3.4.16.-</ecNumber>
    </recommendedName>
</protein>